<name>X6P274_RETFI</name>
<comment type="caution">
    <text evidence="1">The sequence shown here is derived from an EMBL/GenBank/DDBJ whole genome shotgun (WGS) entry which is preliminary data.</text>
</comment>
<keyword evidence="2" id="KW-1185">Reference proteome</keyword>
<gene>
    <name evidence="1" type="ORF">RFI_04879</name>
</gene>
<reference evidence="1 2" key="1">
    <citation type="journal article" date="2013" name="Curr. Biol.">
        <title>The Genome of the Foraminiferan Reticulomyxa filosa.</title>
        <authorList>
            <person name="Glockner G."/>
            <person name="Hulsmann N."/>
            <person name="Schleicher M."/>
            <person name="Noegel A.A."/>
            <person name="Eichinger L."/>
            <person name="Gallinger C."/>
            <person name="Pawlowski J."/>
            <person name="Sierra R."/>
            <person name="Euteneuer U."/>
            <person name="Pillet L."/>
            <person name="Moustafa A."/>
            <person name="Platzer M."/>
            <person name="Groth M."/>
            <person name="Szafranski K."/>
            <person name="Schliwa M."/>
        </authorList>
    </citation>
    <scope>NUCLEOTIDE SEQUENCE [LARGE SCALE GENOMIC DNA]</scope>
</reference>
<organism evidence="1 2">
    <name type="scientific">Reticulomyxa filosa</name>
    <dbReference type="NCBI Taxonomy" id="46433"/>
    <lineage>
        <taxon>Eukaryota</taxon>
        <taxon>Sar</taxon>
        <taxon>Rhizaria</taxon>
        <taxon>Retaria</taxon>
        <taxon>Foraminifera</taxon>
        <taxon>Monothalamids</taxon>
        <taxon>Reticulomyxidae</taxon>
        <taxon>Reticulomyxa</taxon>
    </lineage>
</organism>
<dbReference type="Proteomes" id="UP000023152">
    <property type="component" value="Unassembled WGS sequence"/>
</dbReference>
<accession>X6P274</accession>
<evidence type="ECO:0000313" key="1">
    <source>
        <dbReference type="EMBL" id="ETO32238.1"/>
    </source>
</evidence>
<dbReference type="AlphaFoldDB" id="X6P274"/>
<protein>
    <submittedName>
        <fullName evidence="1">Uncharacterized protein</fullName>
    </submittedName>
</protein>
<proteinExistence type="predicted"/>
<sequence length="198" mass="24020">MLSGAWHDGYYNKDYLRERHGLRQWPWWKLSDLEQMPEWNASDTHKIKLKLWKENIVPFMLNDTYYHIARENLLSFGWVGIVEQYRQSLEHLKCVWGLGRARMYVSNAQSSKKVYFLSRVRRARNRMTVKLRHKKISHSSNIYKPIVQYSSNYSKETERFIRKYQKFDFELYDLAQVLFLQQELICQIASAFYDDDES</sequence>
<dbReference type="EMBL" id="ASPP01004371">
    <property type="protein sequence ID" value="ETO32238.1"/>
    <property type="molecule type" value="Genomic_DNA"/>
</dbReference>
<evidence type="ECO:0000313" key="2">
    <source>
        <dbReference type="Proteomes" id="UP000023152"/>
    </source>
</evidence>